<dbReference type="SUPFAM" id="SSF51735">
    <property type="entry name" value="NAD(P)-binding Rossmann-fold domains"/>
    <property type="match status" value="1"/>
</dbReference>
<evidence type="ECO:0000259" key="1">
    <source>
        <dbReference type="Pfam" id="PF01370"/>
    </source>
</evidence>
<name>A0A382ZV17_9ZZZZ</name>
<accession>A0A382ZV17</accession>
<organism evidence="2">
    <name type="scientific">marine metagenome</name>
    <dbReference type="NCBI Taxonomy" id="408172"/>
    <lineage>
        <taxon>unclassified sequences</taxon>
        <taxon>metagenomes</taxon>
        <taxon>ecological metagenomes</taxon>
    </lineage>
</organism>
<gene>
    <name evidence="2" type="ORF">METZ01_LOCUS452340</name>
</gene>
<dbReference type="Pfam" id="PF01370">
    <property type="entry name" value="Epimerase"/>
    <property type="match status" value="1"/>
</dbReference>
<evidence type="ECO:0000313" key="2">
    <source>
        <dbReference type="EMBL" id="SVD99486.1"/>
    </source>
</evidence>
<feature type="domain" description="NAD-dependent epimerase/dehydratase" evidence="1">
    <location>
        <begin position="16"/>
        <end position="44"/>
    </location>
</feature>
<dbReference type="EMBL" id="UINC01186993">
    <property type="protein sequence ID" value="SVD99486.1"/>
    <property type="molecule type" value="Genomic_DNA"/>
</dbReference>
<proteinExistence type="predicted"/>
<sequence>MSDALNPYRDSSRSCLITGATGLVGNNVVRKFLDTGWNVRVLVRP</sequence>
<feature type="non-terminal residue" evidence="2">
    <location>
        <position position="45"/>
    </location>
</feature>
<dbReference type="InterPro" id="IPR001509">
    <property type="entry name" value="Epimerase_deHydtase"/>
</dbReference>
<protein>
    <recommendedName>
        <fullName evidence="1">NAD-dependent epimerase/dehydratase domain-containing protein</fullName>
    </recommendedName>
</protein>
<reference evidence="2" key="1">
    <citation type="submission" date="2018-05" db="EMBL/GenBank/DDBJ databases">
        <authorList>
            <person name="Lanie J.A."/>
            <person name="Ng W.-L."/>
            <person name="Kazmierczak K.M."/>
            <person name="Andrzejewski T.M."/>
            <person name="Davidsen T.M."/>
            <person name="Wayne K.J."/>
            <person name="Tettelin H."/>
            <person name="Glass J.I."/>
            <person name="Rusch D."/>
            <person name="Podicherti R."/>
            <person name="Tsui H.-C.T."/>
            <person name="Winkler M.E."/>
        </authorList>
    </citation>
    <scope>NUCLEOTIDE SEQUENCE</scope>
</reference>
<dbReference type="InterPro" id="IPR036291">
    <property type="entry name" value="NAD(P)-bd_dom_sf"/>
</dbReference>
<dbReference type="Gene3D" id="3.40.50.720">
    <property type="entry name" value="NAD(P)-binding Rossmann-like Domain"/>
    <property type="match status" value="1"/>
</dbReference>
<dbReference type="AlphaFoldDB" id="A0A382ZV17"/>